<dbReference type="InterPro" id="IPR006638">
    <property type="entry name" value="Elp3/MiaA/NifB-like_rSAM"/>
</dbReference>
<comment type="function">
    <text evidence="3">Probably acts as a heme chaperone, transferring heme to an unknown acceptor. Binds one molecule of heme per monomer, possibly covalently. Binds 1 [4Fe-4S] cluster. The cluster is coordinated with 3 cysteines and an exchangeable S-adenosyl-L-methionine.</text>
</comment>
<dbReference type="SMART" id="SM00729">
    <property type="entry name" value="Elp3"/>
    <property type="match status" value="1"/>
</dbReference>
<reference evidence="5 6" key="1">
    <citation type="journal article" date="2019" name="Int. J. Syst. Evol. Microbiol.">
        <title>The Global Catalogue of Microorganisms (GCM) 10K type strain sequencing project: providing services to taxonomists for standard genome sequencing and annotation.</title>
        <authorList>
            <consortium name="The Broad Institute Genomics Platform"/>
            <consortium name="The Broad Institute Genome Sequencing Center for Infectious Disease"/>
            <person name="Wu L."/>
            <person name="Ma J."/>
        </authorList>
    </citation>
    <scope>NUCLEOTIDE SEQUENCE [LARGE SCALE GENOMIC DNA]</scope>
    <source>
        <strain evidence="5 6">JCM 14193</strain>
    </source>
</reference>
<dbReference type="Pfam" id="PF06969">
    <property type="entry name" value="HemN_C"/>
    <property type="match status" value="1"/>
</dbReference>
<keyword evidence="3" id="KW-0349">Heme</keyword>
<comment type="similarity">
    <text evidence="1">Belongs to the anaerobic coproporphyrinogen-III oxidase family. HemW subfamily.</text>
</comment>
<dbReference type="InterPro" id="IPR023404">
    <property type="entry name" value="rSAM_horseshoe"/>
</dbReference>
<dbReference type="InterPro" id="IPR007197">
    <property type="entry name" value="rSAM"/>
</dbReference>
<accession>A0ABN0ZSF1</accession>
<dbReference type="NCBIfam" id="TIGR00539">
    <property type="entry name" value="hemN_rel"/>
    <property type="match status" value="1"/>
</dbReference>
<feature type="domain" description="Radical SAM core" evidence="4">
    <location>
        <begin position="1"/>
        <end position="236"/>
    </location>
</feature>
<keyword evidence="3" id="KW-0408">Iron</keyword>
<evidence type="ECO:0000256" key="3">
    <source>
        <dbReference type="RuleBase" id="RU364116"/>
    </source>
</evidence>
<keyword evidence="3" id="KW-0143">Chaperone</keyword>
<dbReference type="InterPro" id="IPR034505">
    <property type="entry name" value="Coproporphyrinogen-III_oxidase"/>
</dbReference>
<evidence type="ECO:0000313" key="5">
    <source>
        <dbReference type="EMBL" id="GAA0457433.1"/>
    </source>
</evidence>
<dbReference type="InterPro" id="IPR058240">
    <property type="entry name" value="rSAM_sf"/>
</dbReference>
<keyword evidence="3" id="KW-0411">Iron-sulfur</keyword>
<keyword evidence="3" id="KW-0949">S-adenosyl-L-methionine</keyword>
<dbReference type="RefSeq" id="WP_425541950.1">
    <property type="nucleotide sequence ID" value="NZ_BAAACZ010000009.1"/>
</dbReference>
<name>A0ABN0ZSF1_9BACI</name>
<proteinExistence type="inferred from homology"/>
<sequence>MNAQAVYIHIPFCHEICHYCDFAKMYYHEEIADSYLESLDKEIGMYIKNTRAIVRTIYIGGGTPTSLNEKQLERLFQIISSYFNINEIEEYTIEANPGEFQEGHVQLMAQYGVNRVSLGVQVLDNDYLTELNRIHSVEDVDRSVSMLQSYGLNNISMDFIYALPNQSLEHFQSTLKQALSYDLPHYSSYALQIEPKTVFYMRYQKGKLSKPKEEEEAKMFHALIDLMAAHGLNHYEISNFSKPGYESKHNLTYWDNVPYYAFGAGAHGYLNGERYVNLRPVNHYEDQIKQGVKPVLHSEEVPLKEQVEEEMFLGLRRQSGVSDHLFKEKYGFSMFDLYNKEIDYLQQQGWINQFDQTISLTREGMLFGNDVFASFLIDDDVWNKKFPIDSLS</sequence>
<dbReference type="PANTHER" id="PTHR13932:SF5">
    <property type="entry name" value="RADICAL S-ADENOSYL METHIONINE DOMAIN-CONTAINING PROTEIN 1, MITOCHONDRIAL"/>
    <property type="match status" value="1"/>
</dbReference>
<dbReference type="SFLD" id="SFLDG01065">
    <property type="entry name" value="anaerobic_coproporphyrinogen-I"/>
    <property type="match status" value="1"/>
</dbReference>
<dbReference type="Gene3D" id="3.80.30.20">
    <property type="entry name" value="tm_1862 like domain"/>
    <property type="match status" value="1"/>
</dbReference>
<evidence type="ECO:0000256" key="1">
    <source>
        <dbReference type="ARBA" id="ARBA00006100"/>
    </source>
</evidence>
<organism evidence="5 6">
    <name type="scientific">Alkalibacillus silvisoli</name>
    <dbReference type="NCBI Taxonomy" id="392823"/>
    <lineage>
        <taxon>Bacteria</taxon>
        <taxon>Bacillati</taxon>
        <taxon>Bacillota</taxon>
        <taxon>Bacilli</taxon>
        <taxon>Bacillales</taxon>
        <taxon>Bacillaceae</taxon>
        <taxon>Alkalibacillus</taxon>
    </lineage>
</organism>
<keyword evidence="6" id="KW-1185">Reference proteome</keyword>
<protein>
    <recommendedName>
        <fullName evidence="2 3">Heme chaperone HemW</fullName>
    </recommendedName>
</protein>
<dbReference type="SFLD" id="SFLDF00562">
    <property type="entry name" value="HemN-like__clustered_with_heat"/>
    <property type="match status" value="1"/>
</dbReference>
<evidence type="ECO:0000313" key="6">
    <source>
        <dbReference type="Proteomes" id="UP001500740"/>
    </source>
</evidence>
<dbReference type="InterPro" id="IPR010723">
    <property type="entry name" value="HemN_C"/>
</dbReference>
<dbReference type="PROSITE" id="PS51918">
    <property type="entry name" value="RADICAL_SAM"/>
    <property type="match status" value="1"/>
</dbReference>
<comment type="subcellular location">
    <subcellularLocation>
        <location evidence="3">Cytoplasm</location>
    </subcellularLocation>
</comment>
<dbReference type="CDD" id="cd01335">
    <property type="entry name" value="Radical_SAM"/>
    <property type="match status" value="1"/>
</dbReference>
<dbReference type="PANTHER" id="PTHR13932">
    <property type="entry name" value="COPROPORPHYRINIGEN III OXIDASE"/>
    <property type="match status" value="1"/>
</dbReference>
<gene>
    <name evidence="5" type="primary">hemW</name>
    <name evidence="5" type="ORF">GCM10008935_10530</name>
</gene>
<dbReference type="SUPFAM" id="SSF102114">
    <property type="entry name" value="Radical SAM enzymes"/>
    <property type="match status" value="1"/>
</dbReference>
<dbReference type="Pfam" id="PF04055">
    <property type="entry name" value="Radical_SAM"/>
    <property type="match status" value="1"/>
</dbReference>
<evidence type="ECO:0000259" key="4">
    <source>
        <dbReference type="PROSITE" id="PS51918"/>
    </source>
</evidence>
<dbReference type="Proteomes" id="UP001500740">
    <property type="component" value="Unassembled WGS sequence"/>
</dbReference>
<dbReference type="InterPro" id="IPR004559">
    <property type="entry name" value="HemW-like"/>
</dbReference>
<dbReference type="SFLD" id="SFLDF00288">
    <property type="entry name" value="HemN-like__clustered_with_nucl"/>
    <property type="match status" value="1"/>
</dbReference>
<keyword evidence="3" id="KW-0004">4Fe-4S</keyword>
<keyword evidence="3" id="KW-0963">Cytoplasm</keyword>
<comment type="caution">
    <text evidence="5">The sequence shown here is derived from an EMBL/GenBank/DDBJ whole genome shotgun (WGS) entry which is preliminary data.</text>
</comment>
<dbReference type="SFLD" id="SFLDS00029">
    <property type="entry name" value="Radical_SAM"/>
    <property type="match status" value="1"/>
</dbReference>
<evidence type="ECO:0000256" key="2">
    <source>
        <dbReference type="ARBA" id="ARBA00017228"/>
    </source>
</evidence>
<dbReference type="EMBL" id="BAAACZ010000009">
    <property type="protein sequence ID" value="GAA0457433.1"/>
    <property type="molecule type" value="Genomic_DNA"/>
</dbReference>
<keyword evidence="3" id="KW-0479">Metal-binding</keyword>